<keyword evidence="1" id="KW-0472">Membrane</keyword>
<name>A0A238Z183_9ACTN</name>
<evidence type="ECO:0000256" key="1">
    <source>
        <dbReference type="SAM" id="Phobius"/>
    </source>
</evidence>
<sequence length="103" mass="10859">MKSMTDVARSLRWYGGIAVLLFGVLPTVMVTMLVIGGHTPKQVGFLLIGGIPLVAAALYYAARGITASDPEQSAGWMRRSMTLVAVADLLLLGGNALIRIATT</sequence>
<gene>
    <name evidence="2" type="ORF">SAMN06264365_105354</name>
</gene>
<dbReference type="Proteomes" id="UP000198415">
    <property type="component" value="Unassembled WGS sequence"/>
</dbReference>
<keyword evidence="1" id="KW-1133">Transmembrane helix</keyword>
<keyword evidence="3" id="KW-1185">Reference proteome</keyword>
<dbReference type="EMBL" id="FZNR01000005">
    <property type="protein sequence ID" value="SNR77195.1"/>
    <property type="molecule type" value="Genomic_DNA"/>
</dbReference>
<accession>A0A238Z183</accession>
<organism evidence="2 3">
    <name type="scientific">Actinoplanes regularis</name>
    <dbReference type="NCBI Taxonomy" id="52697"/>
    <lineage>
        <taxon>Bacteria</taxon>
        <taxon>Bacillati</taxon>
        <taxon>Actinomycetota</taxon>
        <taxon>Actinomycetes</taxon>
        <taxon>Micromonosporales</taxon>
        <taxon>Micromonosporaceae</taxon>
        <taxon>Actinoplanes</taxon>
    </lineage>
</organism>
<protein>
    <submittedName>
        <fullName evidence="2">Uncharacterized protein</fullName>
    </submittedName>
</protein>
<keyword evidence="1" id="KW-0812">Transmembrane</keyword>
<evidence type="ECO:0000313" key="3">
    <source>
        <dbReference type="Proteomes" id="UP000198415"/>
    </source>
</evidence>
<feature type="transmembrane region" description="Helical" evidence="1">
    <location>
        <begin position="12"/>
        <end position="37"/>
    </location>
</feature>
<evidence type="ECO:0000313" key="2">
    <source>
        <dbReference type="EMBL" id="SNR77195.1"/>
    </source>
</evidence>
<feature type="transmembrane region" description="Helical" evidence="1">
    <location>
        <begin position="83"/>
        <end position="102"/>
    </location>
</feature>
<feature type="transmembrane region" description="Helical" evidence="1">
    <location>
        <begin position="43"/>
        <end position="62"/>
    </location>
</feature>
<proteinExistence type="predicted"/>
<dbReference type="AlphaFoldDB" id="A0A238Z183"/>
<reference evidence="2 3" key="1">
    <citation type="submission" date="2017-06" db="EMBL/GenBank/DDBJ databases">
        <authorList>
            <person name="Kim H.J."/>
            <person name="Triplett B.A."/>
        </authorList>
    </citation>
    <scope>NUCLEOTIDE SEQUENCE [LARGE SCALE GENOMIC DNA]</scope>
    <source>
        <strain evidence="2 3">DSM 43151</strain>
    </source>
</reference>